<dbReference type="GO" id="GO:0033214">
    <property type="term" value="P:siderophore-iron import into cell"/>
    <property type="evidence" value="ECO:0007669"/>
    <property type="project" value="TreeGrafter"/>
</dbReference>
<evidence type="ECO:0000256" key="7">
    <source>
        <dbReference type="ARBA" id="ARBA00023136"/>
    </source>
</evidence>
<dbReference type="GO" id="GO:0005886">
    <property type="term" value="C:plasma membrane"/>
    <property type="evidence" value="ECO:0007669"/>
    <property type="project" value="UniProtKB-SubCell"/>
</dbReference>
<feature type="transmembrane region" description="Helical" evidence="8">
    <location>
        <begin position="547"/>
        <end position="569"/>
    </location>
</feature>
<feature type="transmembrane region" description="Helical" evidence="8">
    <location>
        <begin position="328"/>
        <end position="350"/>
    </location>
</feature>
<feature type="transmembrane region" description="Helical" evidence="8">
    <location>
        <begin position="590"/>
        <end position="612"/>
    </location>
</feature>
<evidence type="ECO:0000256" key="4">
    <source>
        <dbReference type="ARBA" id="ARBA00022475"/>
    </source>
</evidence>
<dbReference type="InterPro" id="IPR037294">
    <property type="entry name" value="ABC_BtuC-like"/>
</dbReference>
<feature type="transmembrane region" description="Helical" evidence="8">
    <location>
        <begin position="502"/>
        <end position="522"/>
    </location>
</feature>
<keyword evidence="3" id="KW-0813">Transport</keyword>
<evidence type="ECO:0000256" key="6">
    <source>
        <dbReference type="ARBA" id="ARBA00022989"/>
    </source>
</evidence>
<feature type="transmembrane region" description="Helical" evidence="8">
    <location>
        <begin position="414"/>
        <end position="434"/>
    </location>
</feature>
<dbReference type="Proteomes" id="UP000244335">
    <property type="component" value="Unassembled WGS sequence"/>
</dbReference>
<dbReference type="EMBL" id="QDFR01000002">
    <property type="protein sequence ID" value="PVE55553.1"/>
    <property type="molecule type" value="Genomic_DNA"/>
</dbReference>
<dbReference type="AlphaFoldDB" id="A0AA92C517"/>
<feature type="transmembrane region" description="Helical" evidence="8">
    <location>
        <begin position="632"/>
        <end position="651"/>
    </location>
</feature>
<evidence type="ECO:0000256" key="5">
    <source>
        <dbReference type="ARBA" id="ARBA00022692"/>
    </source>
</evidence>
<feature type="transmembrane region" description="Helical" evidence="8">
    <location>
        <begin position="470"/>
        <end position="490"/>
    </location>
</feature>
<dbReference type="Pfam" id="PF01032">
    <property type="entry name" value="FecCD"/>
    <property type="match status" value="2"/>
</dbReference>
<proteinExistence type="inferred from homology"/>
<feature type="transmembrane region" description="Helical" evidence="8">
    <location>
        <begin position="299"/>
        <end position="322"/>
    </location>
</feature>
<reference evidence="9 10" key="1">
    <citation type="submission" date="2018-04" db="EMBL/GenBank/DDBJ databases">
        <authorList>
            <person name="Hagen T."/>
        </authorList>
    </citation>
    <scope>NUCLEOTIDE SEQUENCE [LARGE SCALE GENOMIC DNA]</scope>
    <source>
        <strain evidence="9 10">TPD7009</strain>
    </source>
</reference>
<comment type="subcellular location">
    <subcellularLocation>
        <location evidence="1">Cell membrane</location>
        <topology evidence="1">Multi-pass membrane protein</topology>
    </subcellularLocation>
</comment>
<gene>
    <name evidence="9" type="ORF">DC430_10305</name>
</gene>
<dbReference type="GO" id="GO:0022857">
    <property type="term" value="F:transmembrane transporter activity"/>
    <property type="evidence" value="ECO:0007669"/>
    <property type="project" value="InterPro"/>
</dbReference>
<organism evidence="9 10">
    <name type="scientific">Rhizobium rhizogenes</name>
    <name type="common">Agrobacterium rhizogenes</name>
    <dbReference type="NCBI Taxonomy" id="359"/>
    <lineage>
        <taxon>Bacteria</taxon>
        <taxon>Pseudomonadati</taxon>
        <taxon>Pseudomonadota</taxon>
        <taxon>Alphaproteobacteria</taxon>
        <taxon>Hyphomicrobiales</taxon>
        <taxon>Rhizobiaceae</taxon>
        <taxon>Rhizobium/Agrobacterium group</taxon>
        <taxon>Rhizobium</taxon>
    </lineage>
</organism>
<evidence type="ECO:0000256" key="3">
    <source>
        <dbReference type="ARBA" id="ARBA00022448"/>
    </source>
</evidence>
<feature type="transmembrane region" description="Helical" evidence="8">
    <location>
        <begin position="446"/>
        <end position="464"/>
    </location>
</feature>
<feature type="transmembrane region" description="Helical" evidence="8">
    <location>
        <begin position="167"/>
        <end position="190"/>
    </location>
</feature>
<dbReference type="Gene3D" id="1.10.3470.10">
    <property type="entry name" value="ABC transporter involved in vitamin B12 uptake, BtuC"/>
    <property type="match status" value="2"/>
</dbReference>
<feature type="transmembrane region" description="Helical" evidence="8">
    <location>
        <begin position="80"/>
        <end position="101"/>
    </location>
</feature>
<feature type="transmembrane region" description="Helical" evidence="8">
    <location>
        <begin position="272"/>
        <end position="292"/>
    </location>
</feature>
<dbReference type="PANTHER" id="PTHR30472">
    <property type="entry name" value="FERRIC ENTEROBACTIN TRANSPORT SYSTEM PERMEASE PROTEIN"/>
    <property type="match status" value="1"/>
</dbReference>
<dbReference type="SUPFAM" id="SSF81345">
    <property type="entry name" value="ABC transporter involved in vitamin B12 uptake, BtuC"/>
    <property type="match status" value="2"/>
</dbReference>
<comment type="similarity">
    <text evidence="2">Belongs to the binding-protein-dependent transport system permease family. FecCD subfamily.</text>
</comment>
<dbReference type="PANTHER" id="PTHR30472:SF37">
    <property type="entry name" value="FE(3+) DICITRATE TRANSPORT SYSTEM PERMEASE PROTEIN FECD-RELATED"/>
    <property type="match status" value="1"/>
</dbReference>
<feature type="transmembrane region" description="Helical" evidence="8">
    <location>
        <begin position="113"/>
        <end position="136"/>
    </location>
</feature>
<name>A0AA92C517_RHIRH</name>
<dbReference type="InterPro" id="IPR000522">
    <property type="entry name" value="ABC_transptr_permease_BtuC"/>
</dbReference>
<dbReference type="NCBIfam" id="NF007866">
    <property type="entry name" value="PRK10577.1-2"/>
    <property type="match status" value="1"/>
</dbReference>
<feature type="transmembrane region" description="Helical" evidence="8">
    <location>
        <begin position="371"/>
        <end position="394"/>
    </location>
</feature>
<evidence type="ECO:0000313" key="9">
    <source>
        <dbReference type="EMBL" id="PVE55553.1"/>
    </source>
</evidence>
<feature type="transmembrane region" description="Helical" evidence="8">
    <location>
        <begin position="142"/>
        <end position="160"/>
    </location>
</feature>
<evidence type="ECO:0000313" key="10">
    <source>
        <dbReference type="Proteomes" id="UP000244335"/>
    </source>
</evidence>
<keyword evidence="5 8" id="KW-0812">Transmembrane</keyword>
<evidence type="ECO:0000256" key="1">
    <source>
        <dbReference type="ARBA" id="ARBA00004651"/>
    </source>
</evidence>
<accession>A0AA92C517</accession>
<protein>
    <submittedName>
        <fullName evidence="9">Fe(3+)-hydroxamate ABC transporter permease FhuB</fullName>
    </submittedName>
</protein>
<keyword evidence="7 8" id="KW-0472">Membrane</keyword>
<feature type="transmembrane region" description="Helical" evidence="8">
    <location>
        <begin position="247"/>
        <end position="266"/>
    </location>
</feature>
<feature type="transmembrane region" description="Helical" evidence="8">
    <location>
        <begin position="37"/>
        <end position="57"/>
    </location>
</feature>
<keyword evidence="6 8" id="KW-1133">Transmembrane helix</keyword>
<dbReference type="RefSeq" id="WP_116493362.1">
    <property type="nucleotide sequence ID" value="NZ_QDFR01000002.1"/>
</dbReference>
<feature type="transmembrane region" description="Helical" evidence="8">
    <location>
        <begin position="221"/>
        <end position="240"/>
    </location>
</feature>
<sequence>MERYRQRVASPNFLLKEFQVSEAAEDSLTIRPARRSILPALALGLACILSFGALLSLRPHVPGDAPIARSLDEILLWNSLLPRAAVAVIAGAALGLAGALLQRVLRNPIADASTLGIASGAQLALTLALSFSPVVAGVSRELTAFSGGLSAVTIVLALSWRRRLDPVTVAVSGMIVGLITASLSVTLILARGEYALSINIWGAGALNQQDWSVALSLAPRLLVGILLAALLTKPLAVLALDDASARSLGLVLLWVRLAILVLSVWLSASVTAAVGVIGFLGLAAPATARICGARTTGQFMMAAPLTGAAILFIGDCLTQILGAGFSDLAPTGAAIALLGGPLLLVLLPRVHGVSNATQAGSAVARHLRRPATTLCIMAAGVILVLALALTVSPTLDGWSVATGSLLFELLPFRLPRILAAGGAGAMLGAAGFVIQRVTGNPIASPEVLGVSSGGGAGLTLALLLTGMPSGFIMLVSTASGSLLAFLLMMAIAGKSGFSSERLLLAGIAVSAFCMAIVTIMLAQGDMRSYVLLNWMAGSTSGAGSFEAWSSILSLVVLTAPLFFMTRWLTILPLGVGLSRGLGVGVVRPRFILAVFAALMTAVASLLVGPLSLTGLIAPHLARLLGFRTPQHQLVATIMLGAGILVCADWLARIVIYPYQVPVGLFAALIGGPYLLWLLGRKETVA</sequence>
<comment type="caution">
    <text evidence="9">The sequence shown here is derived from an EMBL/GenBank/DDBJ whole genome shotgun (WGS) entry which is preliminary data.</text>
</comment>
<dbReference type="CDD" id="cd06550">
    <property type="entry name" value="TM_ABC_iron-siderophores_like"/>
    <property type="match status" value="2"/>
</dbReference>
<evidence type="ECO:0000256" key="8">
    <source>
        <dbReference type="SAM" id="Phobius"/>
    </source>
</evidence>
<keyword evidence="4" id="KW-1003">Cell membrane</keyword>
<feature type="transmembrane region" description="Helical" evidence="8">
    <location>
        <begin position="658"/>
        <end position="679"/>
    </location>
</feature>
<evidence type="ECO:0000256" key="2">
    <source>
        <dbReference type="ARBA" id="ARBA00007935"/>
    </source>
</evidence>